<evidence type="ECO:0000256" key="8">
    <source>
        <dbReference type="ARBA" id="ARBA00023136"/>
    </source>
</evidence>
<dbReference type="InterPro" id="IPR039426">
    <property type="entry name" value="TonB-dep_rcpt-like"/>
</dbReference>
<gene>
    <name evidence="15" type="primary">phuR</name>
    <name evidence="15" type="ordered locus">XAC0823</name>
</gene>
<dbReference type="PANTHER" id="PTHR30069:SF29">
    <property type="entry name" value="HEMOGLOBIN AND HEMOGLOBIN-HAPTOGLOBIN-BINDING PROTEIN 1-RELATED"/>
    <property type="match status" value="1"/>
</dbReference>
<evidence type="ECO:0000313" key="16">
    <source>
        <dbReference type="Proteomes" id="UP000000576"/>
    </source>
</evidence>
<feature type="domain" description="TonB-dependent receptor plug" evidence="14">
    <location>
        <begin position="94"/>
        <end position="204"/>
    </location>
</feature>
<keyword evidence="8 11" id="KW-0472">Membrane</keyword>
<keyword evidence="10 11" id="KW-0998">Cell outer membrane</keyword>
<dbReference type="InterPro" id="IPR000531">
    <property type="entry name" value="Beta-barrel_TonB"/>
</dbReference>
<evidence type="ECO:0000256" key="2">
    <source>
        <dbReference type="ARBA" id="ARBA00008143"/>
    </source>
</evidence>
<evidence type="ECO:0000256" key="1">
    <source>
        <dbReference type="ARBA" id="ARBA00004571"/>
    </source>
</evidence>
<accession>A0AAI8EPY5</accession>
<evidence type="ECO:0000256" key="6">
    <source>
        <dbReference type="ARBA" id="ARBA00022729"/>
    </source>
</evidence>
<proteinExistence type="inferred from homology"/>
<dbReference type="InterPro" id="IPR036942">
    <property type="entry name" value="Beta-barrel_TonB_sf"/>
</dbReference>
<dbReference type="PANTHER" id="PTHR30069">
    <property type="entry name" value="TONB-DEPENDENT OUTER MEMBRANE RECEPTOR"/>
    <property type="match status" value="1"/>
</dbReference>
<dbReference type="CDD" id="cd01347">
    <property type="entry name" value="ligand_gated_channel"/>
    <property type="match status" value="1"/>
</dbReference>
<evidence type="ECO:0000256" key="3">
    <source>
        <dbReference type="ARBA" id="ARBA00022448"/>
    </source>
</evidence>
<dbReference type="Gene3D" id="2.170.130.10">
    <property type="entry name" value="TonB-dependent receptor, plug domain"/>
    <property type="match status" value="1"/>
</dbReference>
<keyword evidence="4 11" id="KW-1134">Transmembrane beta strand</keyword>
<evidence type="ECO:0000259" key="13">
    <source>
        <dbReference type="Pfam" id="PF00593"/>
    </source>
</evidence>
<evidence type="ECO:0000256" key="5">
    <source>
        <dbReference type="ARBA" id="ARBA00022692"/>
    </source>
</evidence>
<keyword evidence="3 11" id="KW-0813">Transport</keyword>
<keyword evidence="6" id="KW-0732">Signal</keyword>
<dbReference type="EMBL" id="AE008923">
    <property type="protein sequence ID" value="AAM35711.1"/>
    <property type="molecule type" value="Genomic_DNA"/>
</dbReference>
<dbReference type="GO" id="GO:0015344">
    <property type="term" value="F:siderophore uptake transmembrane transporter activity"/>
    <property type="evidence" value="ECO:0007669"/>
    <property type="project" value="TreeGrafter"/>
</dbReference>
<organism evidence="15 16">
    <name type="scientific">Xanthomonas axonopodis pv. citri (strain 306)</name>
    <dbReference type="NCBI Taxonomy" id="190486"/>
    <lineage>
        <taxon>Bacteria</taxon>
        <taxon>Pseudomonadati</taxon>
        <taxon>Pseudomonadota</taxon>
        <taxon>Gammaproteobacteria</taxon>
        <taxon>Lysobacterales</taxon>
        <taxon>Lysobacteraceae</taxon>
        <taxon>Xanthomonas</taxon>
    </lineage>
</organism>
<keyword evidence="9 15" id="KW-0675">Receptor</keyword>
<evidence type="ECO:0000256" key="11">
    <source>
        <dbReference type="PROSITE-ProRule" id="PRU01360"/>
    </source>
</evidence>
<feature type="domain" description="TonB-dependent receptor-like beta-barrel" evidence="13">
    <location>
        <begin position="333"/>
        <end position="742"/>
    </location>
</feature>
<dbReference type="KEGG" id="xac:XAC0823"/>
<evidence type="ECO:0000313" key="15">
    <source>
        <dbReference type="EMBL" id="AAM35711.1"/>
    </source>
</evidence>
<evidence type="ECO:0000256" key="12">
    <source>
        <dbReference type="RuleBase" id="RU003357"/>
    </source>
</evidence>
<reference evidence="15 16" key="1">
    <citation type="journal article" date="2002" name="Nature">
        <title>Comparison of the genomes of two Xanthomonas pathogens with differing host specificities.</title>
        <authorList>
            <person name="da Silva A.C."/>
            <person name="Ferro J.A."/>
            <person name="Reinach F.C."/>
            <person name="Farah C.S."/>
            <person name="Furlan L.R."/>
            <person name="Quaggio R.B."/>
            <person name="Monteiro-Vitorello C.B."/>
            <person name="Van Sluys M.A."/>
            <person name="Almeida N.F."/>
            <person name="Alves L.M."/>
            <person name="do Amaral A.M."/>
            <person name="Bertolini M.C."/>
            <person name="Camargo L.E."/>
            <person name="Camarotte G."/>
            <person name="Cannavan F."/>
            <person name="Cardozo J."/>
            <person name="Chambergo F."/>
            <person name="Ciapina L.P."/>
            <person name="Cicarelli R.M."/>
            <person name="Coutinho L.L."/>
            <person name="Cursino-Santos J.R."/>
            <person name="El-Dorry H."/>
            <person name="Faria J.B."/>
            <person name="Ferreira A.J."/>
            <person name="Ferreira R.C."/>
            <person name="Ferro M.I."/>
            <person name="Formighieri E.F."/>
            <person name="Franco M.C."/>
            <person name="Greggio C.C."/>
            <person name="Gruber A."/>
            <person name="Katsuyama A.M."/>
            <person name="Kishi L.T."/>
            <person name="Leite R.P."/>
            <person name="Lemos E.G."/>
            <person name="Lemos M.V."/>
            <person name="Locali E.C."/>
            <person name="Machado M.A."/>
            <person name="Madeira A.M."/>
            <person name="Martinez-Rossi N.M."/>
            <person name="Martins E.C."/>
            <person name="Meidanis J."/>
            <person name="Menck C.F."/>
            <person name="Miyaki C.Y."/>
            <person name="Moon D.H."/>
            <person name="Moreira L.M."/>
            <person name="Novo M.T."/>
            <person name="Okura V.K."/>
            <person name="Oliveira M.C."/>
            <person name="Oliveira V.R."/>
            <person name="Pereira H.A."/>
            <person name="Rossi A."/>
            <person name="Sena J.A."/>
            <person name="Silva C."/>
            <person name="de Souza R.F."/>
            <person name="Spinola L.A."/>
            <person name="Takita M.A."/>
            <person name="Tamura R.E."/>
            <person name="Teixeira E.C."/>
            <person name="Tezza R.I."/>
            <person name="Trindade dos Santos M."/>
            <person name="Truffi D."/>
            <person name="Tsai S.M."/>
            <person name="White F.F."/>
            <person name="Setubal J.C."/>
            <person name="Kitajima J.P."/>
        </authorList>
    </citation>
    <scope>NUCLEOTIDE SEQUENCE [LARGE SCALE GENOMIC DNA]</scope>
    <source>
        <strain evidence="15 16">306</strain>
    </source>
</reference>
<dbReference type="Gene3D" id="2.40.170.20">
    <property type="entry name" value="TonB-dependent receptor, beta-barrel domain"/>
    <property type="match status" value="1"/>
</dbReference>
<dbReference type="GO" id="GO:0044718">
    <property type="term" value="P:siderophore transmembrane transport"/>
    <property type="evidence" value="ECO:0007669"/>
    <property type="project" value="TreeGrafter"/>
</dbReference>
<evidence type="ECO:0000256" key="4">
    <source>
        <dbReference type="ARBA" id="ARBA00022452"/>
    </source>
</evidence>
<keyword evidence="5 11" id="KW-0812">Transmembrane</keyword>
<comment type="subcellular location">
    <subcellularLocation>
        <location evidence="1 11">Cell outer membrane</location>
        <topology evidence="1 11">Multi-pass membrane protein</topology>
    </subcellularLocation>
</comment>
<dbReference type="InterPro" id="IPR037066">
    <property type="entry name" value="Plug_dom_sf"/>
</dbReference>
<dbReference type="SUPFAM" id="SSF56935">
    <property type="entry name" value="Porins"/>
    <property type="match status" value="1"/>
</dbReference>
<dbReference type="Pfam" id="PF07715">
    <property type="entry name" value="Plug"/>
    <property type="match status" value="1"/>
</dbReference>
<evidence type="ECO:0000256" key="9">
    <source>
        <dbReference type="ARBA" id="ARBA00023170"/>
    </source>
</evidence>
<sequence>MRKDRSGRRRRRPSLNSIFPAARGLCRNARCRGDAQGLLMIRLHPLVVALSLALPAISLCAHAAERDAGAEGAREVHDFDRLQVTATRTQRALVDVPSTVDVIDREQLDNQLVRELKDLFRYTPGVSVTSTSGRFTGANGIRIRGLDGNRVAILVDNVPVSDTFSFGSYLNANRNFVDLETLKRVEVVRGPASSLYGSDALGGVVAFVTKDPSDYLSADKHSYVGLKFGYEGDWNGLFAGATGAFGGERWSGMVAVSHRQGQETQNQGDHRSRDFARTAANPQRIDGRSVLAKLVYAPSAQQRFKLTVEGNEDYGSIEALTGIDPRVTTPSLRILSQDGRDHQTRARVSLRHELDALDWALADDLQWQLYRQDSESLQRTDELRGNNTRRHNEHTFDQRVYGVLFNAHRAIDTGTLSHDITYGLDGTWTDTRAKRDGYSVNLANGAITNRVGQDVFPVRDFPKSETTKLGLYAQDEIRLFDGQLSLTPGVRVDYFRLSPQVDAIFREDNPGVAAETIDQTQVSPKFGVVWRFSDAWSAYANYAHGFRAPPYNDVNIGFTNLQARYTAIANPDLKSETSRGGELGLRFNDAVGYLGVSVYYTDYRNFIESYAPAGFNAEGLMLFQSRNVDDVVIKGAEARGGIDLGALAGWQGWSLNSALAYAEGDNLTDDTPLNSVDPLRGTLGVAFDGDAWGAELIGTFVARKRRPQLDSYYTPAGYATLDLMGHWEFAPGAKVTAGIFNLADRRYVDWNALPNGTLASSTVLDRFTGAGRTASVSLAVSW</sequence>
<protein>
    <submittedName>
        <fullName evidence="15">Outer membrane hemin receptor</fullName>
    </submittedName>
</protein>
<keyword evidence="7 12" id="KW-0798">TonB box</keyword>
<evidence type="ECO:0000256" key="7">
    <source>
        <dbReference type="ARBA" id="ARBA00023077"/>
    </source>
</evidence>
<comment type="similarity">
    <text evidence="2">Belongs to the TonB-dependent receptor family. Hemoglobin/haptoglobin binding protein subfamily.</text>
</comment>
<dbReference type="NCBIfam" id="TIGR01786">
    <property type="entry name" value="TonB-hemlactrns"/>
    <property type="match status" value="1"/>
</dbReference>
<dbReference type="InterPro" id="IPR010949">
    <property type="entry name" value="TonB_Hb/transfer/lactofer_rcpt"/>
</dbReference>
<dbReference type="InterPro" id="IPR012910">
    <property type="entry name" value="Plug_dom"/>
</dbReference>
<dbReference type="Proteomes" id="UP000000576">
    <property type="component" value="Chromosome"/>
</dbReference>
<dbReference type="NCBIfam" id="TIGR01785">
    <property type="entry name" value="TonB-hemin"/>
    <property type="match status" value="1"/>
</dbReference>
<dbReference type="GO" id="GO:0015232">
    <property type="term" value="F:heme transmembrane transporter activity"/>
    <property type="evidence" value="ECO:0007669"/>
    <property type="project" value="InterPro"/>
</dbReference>
<evidence type="ECO:0000256" key="10">
    <source>
        <dbReference type="ARBA" id="ARBA00023237"/>
    </source>
</evidence>
<dbReference type="GO" id="GO:0009279">
    <property type="term" value="C:cell outer membrane"/>
    <property type="evidence" value="ECO:0007669"/>
    <property type="project" value="UniProtKB-SubCell"/>
</dbReference>
<name>A0AAI8EPY5_XANAC</name>
<dbReference type="AlphaFoldDB" id="A0AAI8EPY5"/>
<dbReference type="PROSITE" id="PS52016">
    <property type="entry name" value="TONB_DEPENDENT_REC_3"/>
    <property type="match status" value="1"/>
</dbReference>
<evidence type="ECO:0000259" key="14">
    <source>
        <dbReference type="Pfam" id="PF07715"/>
    </source>
</evidence>
<dbReference type="InterPro" id="IPR011276">
    <property type="entry name" value="TonB_haem/Hb_rcpt"/>
</dbReference>
<dbReference type="Pfam" id="PF00593">
    <property type="entry name" value="TonB_dep_Rec_b-barrel"/>
    <property type="match status" value="1"/>
</dbReference>